<organism evidence="1 2">
    <name type="scientific">Liparis tanakae</name>
    <name type="common">Tanaka's snailfish</name>
    <dbReference type="NCBI Taxonomy" id="230148"/>
    <lineage>
        <taxon>Eukaryota</taxon>
        <taxon>Metazoa</taxon>
        <taxon>Chordata</taxon>
        <taxon>Craniata</taxon>
        <taxon>Vertebrata</taxon>
        <taxon>Euteleostomi</taxon>
        <taxon>Actinopterygii</taxon>
        <taxon>Neopterygii</taxon>
        <taxon>Teleostei</taxon>
        <taxon>Neoteleostei</taxon>
        <taxon>Acanthomorphata</taxon>
        <taxon>Eupercaria</taxon>
        <taxon>Perciformes</taxon>
        <taxon>Cottioidei</taxon>
        <taxon>Cottales</taxon>
        <taxon>Liparidae</taxon>
        <taxon>Liparis</taxon>
    </lineage>
</organism>
<dbReference type="Proteomes" id="UP000314294">
    <property type="component" value="Unassembled WGS sequence"/>
</dbReference>
<dbReference type="EMBL" id="SRLO01000238">
    <property type="protein sequence ID" value="TNN65275.1"/>
    <property type="molecule type" value="Genomic_DNA"/>
</dbReference>
<proteinExistence type="predicted"/>
<dbReference type="AlphaFoldDB" id="A0A4Z2HJ47"/>
<keyword evidence="2" id="KW-1185">Reference proteome</keyword>
<gene>
    <name evidence="1" type="ORF">EYF80_024564</name>
</gene>
<evidence type="ECO:0000313" key="2">
    <source>
        <dbReference type="Proteomes" id="UP000314294"/>
    </source>
</evidence>
<name>A0A4Z2HJ47_9TELE</name>
<reference evidence="1 2" key="1">
    <citation type="submission" date="2019-03" db="EMBL/GenBank/DDBJ databases">
        <title>First draft genome of Liparis tanakae, snailfish: a comprehensive survey of snailfish specific genes.</title>
        <authorList>
            <person name="Kim W."/>
            <person name="Song I."/>
            <person name="Jeong J.-H."/>
            <person name="Kim D."/>
            <person name="Kim S."/>
            <person name="Ryu S."/>
            <person name="Song J.Y."/>
            <person name="Lee S.K."/>
        </authorList>
    </citation>
    <scope>NUCLEOTIDE SEQUENCE [LARGE SCALE GENOMIC DNA]</scope>
    <source>
        <tissue evidence="1">Muscle</tissue>
    </source>
</reference>
<comment type="caution">
    <text evidence="1">The sequence shown here is derived from an EMBL/GenBank/DDBJ whole genome shotgun (WGS) entry which is preliminary data.</text>
</comment>
<accession>A0A4Z2HJ47</accession>
<protein>
    <submittedName>
        <fullName evidence="1">Uncharacterized protein</fullName>
    </submittedName>
</protein>
<sequence>MPRRKQQAPKRAADSVKFANLGRYHSLGTIGYCCQKADNNNTGVRVTGNPAGPGHPHKCTSNVTRSTSCYIGLPFCLDVYLSPSLSVSLALSLTDASFLRRVAYPWLVSPGAHSSLKCNRGHTQIIAFAKGLDFNSEWPAQAGAAAAARRWSCKDAEYTDLTTQLFFASLESRDERFSSSSGSRAVGLLRVATTPLDEK</sequence>
<evidence type="ECO:0000313" key="1">
    <source>
        <dbReference type="EMBL" id="TNN65275.1"/>
    </source>
</evidence>